<dbReference type="GeneID" id="301143445"/>
<dbReference type="RefSeq" id="WP_156483528.1">
    <property type="nucleotide sequence ID" value="NZ_JARTFQ010000005.1"/>
</dbReference>
<dbReference type="Proteomes" id="UP001342826">
    <property type="component" value="Unassembled WGS sequence"/>
</dbReference>
<evidence type="ECO:0000313" key="2">
    <source>
        <dbReference type="Proteomes" id="UP001342826"/>
    </source>
</evidence>
<proteinExistence type="predicted"/>
<protein>
    <submittedName>
        <fullName evidence="1">Uncharacterized protein</fullName>
    </submittedName>
</protein>
<sequence length="45" mass="5332">MRLGRKKIIGADIKEIFKEMKTDNYSEAKKKFMKEAKSIAKKRSR</sequence>
<dbReference type="EMBL" id="JARTFS010000011">
    <property type="protein sequence ID" value="MED4402283.1"/>
    <property type="molecule type" value="Genomic_DNA"/>
</dbReference>
<keyword evidence="2" id="KW-1185">Reference proteome</keyword>
<accession>A0ABU6NZX8</accession>
<name>A0ABU6NZX8_9BACI</name>
<gene>
    <name evidence="1" type="ORF">P9271_13245</name>
</gene>
<reference evidence="1 2" key="1">
    <citation type="submission" date="2023-03" db="EMBL/GenBank/DDBJ databases">
        <title>Bacillus Genome Sequencing.</title>
        <authorList>
            <person name="Dunlap C."/>
        </authorList>
    </citation>
    <scope>NUCLEOTIDE SEQUENCE [LARGE SCALE GENOMIC DNA]</scope>
    <source>
        <strain evidence="1 2">NRS-1717</strain>
    </source>
</reference>
<evidence type="ECO:0000313" key="1">
    <source>
        <dbReference type="EMBL" id="MED4402283.1"/>
    </source>
</evidence>
<comment type="caution">
    <text evidence="1">The sequence shown here is derived from an EMBL/GenBank/DDBJ whole genome shotgun (WGS) entry which is preliminary data.</text>
</comment>
<organism evidence="1 2">
    <name type="scientific">Metabacillus fastidiosus</name>
    <dbReference type="NCBI Taxonomy" id="1458"/>
    <lineage>
        <taxon>Bacteria</taxon>
        <taxon>Bacillati</taxon>
        <taxon>Bacillota</taxon>
        <taxon>Bacilli</taxon>
        <taxon>Bacillales</taxon>
        <taxon>Bacillaceae</taxon>
        <taxon>Metabacillus</taxon>
    </lineage>
</organism>